<dbReference type="AlphaFoldDB" id="A0AAW6B4F9"/>
<evidence type="ECO:0000313" key="2">
    <source>
        <dbReference type="Proteomes" id="UP001300871"/>
    </source>
</evidence>
<name>A0AAW6B4F9_CLOSY</name>
<accession>A0AAW6B4F9</accession>
<dbReference type="EMBL" id="JAQLGM010000103">
    <property type="protein sequence ID" value="MDB2002927.1"/>
    <property type="molecule type" value="Genomic_DNA"/>
</dbReference>
<reference evidence="1" key="1">
    <citation type="submission" date="2023-01" db="EMBL/GenBank/DDBJ databases">
        <title>Human gut microbiome strain richness.</title>
        <authorList>
            <person name="Chen-Liaw A."/>
        </authorList>
    </citation>
    <scope>NUCLEOTIDE SEQUENCE</scope>
    <source>
        <strain evidence="1">B1_m1001713B170214d0_201011</strain>
    </source>
</reference>
<evidence type="ECO:0000313" key="1">
    <source>
        <dbReference type="EMBL" id="MDB2002927.1"/>
    </source>
</evidence>
<gene>
    <name evidence="1" type="ORF">PM006_22220</name>
</gene>
<dbReference type="Proteomes" id="UP001300871">
    <property type="component" value="Unassembled WGS sequence"/>
</dbReference>
<sequence length="64" mass="7558">MKENEIKEVLGRFNQYLNEQLWMDFELIEFSRGELKIIGSIDISTKPNIELVFNDMFLASTPFN</sequence>
<organism evidence="1 2">
    <name type="scientific">Clostridium symbiosum</name>
    <name type="common">Bacteroides symbiosus</name>
    <dbReference type="NCBI Taxonomy" id="1512"/>
    <lineage>
        <taxon>Bacteria</taxon>
        <taxon>Bacillati</taxon>
        <taxon>Bacillota</taxon>
        <taxon>Clostridia</taxon>
        <taxon>Lachnospirales</taxon>
        <taxon>Lachnospiraceae</taxon>
        <taxon>Otoolea</taxon>
    </lineage>
</organism>
<protein>
    <submittedName>
        <fullName evidence="1">Uncharacterized protein</fullName>
    </submittedName>
</protein>
<dbReference type="RefSeq" id="WP_054345577.1">
    <property type="nucleotide sequence ID" value="NZ_JANKAG010000051.1"/>
</dbReference>
<comment type="caution">
    <text evidence="1">The sequence shown here is derived from an EMBL/GenBank/DDBJ whole genome shotgun (WGS) entry which is preliminary data.</text>
</comment>
<proteinExistence type="predicted"/>